<dbReference type="Proteomes" id="UP000557688">
    <property type="component" value="Unassembled WGS sequence"/>
</dbReference>
<comment type="caution">
    <text evidence="3">The sequence shown here is derived from an EMBL/GenBank/DDBJ whole genome shotgun (WGS) entry which is preliminary data.</text>
</comment>
<sequence>MFDMINTLVCLCAFAAFLSFAWGVRNHFSHGPDGLPPAMRRLSVLSAAAMAVFVVHLYYRRAAVLTLDIISVALSVGSMALFWWTVRITRTDPPAVAHQSTVLTVVHSRGPYRLVRHPFYLSYCLFWFGTGLAGGPIQWPFVVTLIGWYYLTARNEERLYTQSGIAPVYEQYKRRTGMLLPRILKRTNQ</sequence>
<keyword evidence="4" id="KW-1185">Reference proteome</keyword>
<dbReference type="EMBL" id="JACHXV010000008">
    <property type="protein sequence ID" value="MBB3174541.1"/>
    <property type="molecule type" value="Genomic_DNA"/>
</dbReference>
<keyword evidence="1" id="KW-1133">Transmembrane helix</keyword>
<keyword evidence="3" id="KW-0808">Transferase</keyword>
<dbReference type="Proteomes" id="UP000565205">
    <property type="component" value="Unassembled WGS sequence"/>
</dbReference>
<dbReference type="GO" id="GO:0032259">
    <property type="term" value="P:methylation"/>
    <property type="evidence" value="ECO:0007669"/>
    <property type="project" value="UniProtKB-KW"/>
</dbReference>
<dbReference type="AlphaFoldDB" id="A0A850NQK6"/>
<evidence type="ECO:0000313" key="2">
    <source>
        <dbReference type="EMBL" id="MBB3174541.1"/>
    </source>
</evidence>
<evidence type="ECO:0000313" key="3">
    <source>
        <dbReference type="EMBL" id="NVN29642.1"/>
    </source>
</evidence>
<evidence type="ECO:0000313" key="5">
    <source>
        <dbReference type="Proteomes" id="UP000565205"/>
    </source>
</evidence>
<proteinExistence type="predicted"/>
<reference evidence="2 4" key="2">
    <citation type="submission" date="2020-08" db="EMBL/GenBank/DDBJ databases">
        <title>Genomic Encyclopedia of Type Strains, Phase III (KMG-III): the genomes of soil and plant-associated and newly described type strains.</title>
        <authorList>
            <person name="Whitman W."/>
        </authorList>
    </citation>
    <scope>NUCLEOTIDE SEQUENCE [LARGE SCALE GENOMIC DNA]</scope>
    <source>
        <strain evidence="2 4">CECT 8088</strain>
    </source>
</reference>
<protein>
    <submittedName>
        <fullName evidence="3">Isoprenylcysteine carboxylmethyltransferase family protein</fullName>
    </submittedName>
    <submittedName>
        <fullName evidence="2">Protein-S-isoprenylcysteine O-methyltransferase Ste14</fullName>
    </submittedName>
</protein>
<dbReference type="EMBL" id="JABXXQ010000054">
    <property type="protein sequence ID" value="NVN29642.1"/>
    <property type="molecule type" value="Genomic_DNA"/>
</dbReference>
<accession>A0A850NQK6</accession>
<organism evidence="3 5">
    <name type="scientific">Endobacter medicaginis</name>
    <dbReference type="NCBI Taxonomy" id="1181271"/>
    <lineage>
        <taxon>Bacteria</taxon>
        <taxon>Pseudomonadati</taxon>
        <taxon>Pseudomonadota</taxon>
        <taxon>Alphaproteobacteria</taxon>
        <taxon>Acetobacterales</taxon>
        <taxon>Acetobacteraceae</taxon>
        <taxon>Endobacter</taxon>
    </lineage>
</organism>
<dbReference type="RefSeq" id="WP_176622506.1">
    <property type="nucleotide sequence ID" value="NZ_JABXXQ010000054.1"/>
</dbReference>
<reference evidence="3 5" key="1">
    <citation type="submission" date="2020-06" db="EMBL/GenBank/DDBJ databases">
        <title>Description of novel acetic acid bacteria.</title>
        <authorList>
            <person name="Sombolestani A."/>
        </authorList>
    </citation>
    <scope>NUCLEOTIDE SEQUENCE [LARGE SCALE GENOMIC DNA]</scope>
    <source>
        <strain evidence="3 5">LMG 26838</strain>
    </source>
</reference>
<evidence type="ECO:0000313" key="4">
    <source>
        <dbReference type="Proteomes" id="UP000557688"/>
    </source>
</evidence>
<gene>
    <name evidence="2" type="ORF">FHR90_002382</name>
    <name evidence="3" type="ORF">HUK83_04730</name>
</gene>
<feature type="transmembrane region" description="Helical" evidence="1">
    <location>
        <begin position="39"/>
        <end position="58"/>
    </location>
</feature>
<feature type="transmembrane region" description="Helical" evidence="1">
    <location>
        <begin position="65"/>
        <end position="84"/>
    </location>
</feature>
<dbReference type="Gene3D" id="1.20.120.1630">
    <property type="match status" value="1"/>
</dbReference>
<name>A0A850NQK6_9PROT</name>
<keyword evidence="1" id="KW-0472">Membrane</keyword>
<dbReference type="GO" id="GO:0008168">
    <property type="term" value="F:methyltransferase activity"/>
    <property type="evidence" value="ECO:0007669"/>
    <property type="project" value="UniProtKB-KW"/>
</dbReference>
<evidence type="ECO:0000256" key="1">
    <source>
        <dbReference type="SAM" id="Phobius"/>
    </source>
</evidence>
<keyword evidence="1" id="KW-0812">Transmembrane</keyword>
<feature type="transmembrane region" description="Helical" evidence="1">
    <location>
        <begin position="120"/>
        <end position="151"/>
    </location>
</feature>
<keyword evidence="3" id="KW-0489">Methyltransferase</keyword>